<feature type="transmembrane region" description="Helical" evidence="1">
    <location>
        <begin position="27"/>
        <end position="47"/>
    </location>
</feature>
<dbReference type="InterPro" id="IPR036582">
    <property type="entry name" value="Mao_N_sf"/>
</dbReference>
<proteinExistence type="predicted"/>
<dbReference type="Proteomes" id="UP000641588">
    <property type="component" value="Unassembled WGS sequence"/>
</dbReference>
<gene>
    <name evidence="3" type="ORF">GC093_01105</name>
</gene>
<sequence length="252" mass="27722">MKSKLNTTATQNVHNERSRHILKGHKLLVGVLSIGMLLAGSVGVYAGTNLQEIKAYLNGDITFKLNGADWYPLDENGQKVQPITYNGSTYVPLRAVSSAFNAPIDYDADTNSVILGKRVDGVTEASPLTGITFTDSQKSLIDQEFQKLSVFKAYIPTKIVAGDKYKLTGSSEDSVRHVFNHMIIMESSRDYSSSYEGTDVKLSTNVSAKWIKPSDMDMLVYKLGDTYISIFSEDQSLSKEQLQGIAASMVEL</sequence>
<feature type="domain" description="Copper amine oxidase-like N-terminal" evidence="2">
    <location>
        <begin position="79"/>
        <end position="114"/>
    </location>
</feature>
<keyword evidence="4" id="KW-1185">Reference proteome</keyword>
<comment type="caution">
    <text evidence="3">The sequence shown here is derived from an EMBL/GenBank/DDBJ whole genome shotgun (WGS) entry which is preliminary data.</text>
</comment>
<evidence type="ECO:0000256" key="1">
    <source>
        <dbReference type="SAM" id="Phobius"/>
    </source>
</evidence>
<evidence type="ECO:0000313" key="3">
    <source>
        <dbReference type="EMBL" id="NOU91837.1"/>
    </source>
</evidence>
<protein>
    <recommendedName>
        <fullName evidence="2">Copper amine oxidase-like N-terminal domain-containing protein</fullName>
    </recommendedName>
</protein>
<keyword evidence="1" id="KW-0472">Membrane</keyword>
<organism evidence="3 4">
    <name type="scientific">Paenibacillus foliorum</name>
    <dbReference type="NCBI Taxonomy" id="2654974"/>
    <lineage>
        <taxon>Bacteria</taxon>
        <taxon>Bacillati</taxon>
        <taxon>Bacillota</taxon>
        <taxon>Bacilli</taxon>
        <taxon>Bacillales</taxon>
        <taxon>Paenibacillaceae</taxon>
        <taxon>Paenibacillus</taxon>
    </lineage>
</organism>
<keyword evidence="1" id="KW-1133">Transmembrane helix</keyword>
<dbReference type="Pfam" id="PF07833">
    <property type="entry name" value="Cu_amine_oxidN1"/>
    <property type="match status" value="1"/>
</dbReference>
<accession>A0A972K0M0</accession>
<dbReference type="AlphaFoldDB" id="A0A972K0M0"/>
<evidence type="ECO:0000259" key="2">
    <source>
        <dbReference type="Pfam" id="PF07833"/>
    </source>
</evidence>
<evidence type="ECO:0000313" key="4">
    <source>
        <dbReference type="Proteomes" id="UP000641588"/>
    </source>
</evidence>
<dbReference type="InterPro" id="IPR012854">
    <property type="entry name" value="Cu_amine_oxidase-like_N"/>
</dbReference>
<reference evidence="3" key="1">
    <citation type="submission" date="2019-10" db="EMBL/GenBank/DDBJ databases">
        <title>Description of Paenibacillus glebae sp. nov.</title>
        <authorList>
            <person name="Carlier A."/>
            <person name="Qi S."/>
        </authorList>
    </citation>
    <scope>NUCLEOTIDE SEQUENCE</scope>
    <source>
        <strain evidence="3">LMG 31456</strain>
    </source>
</reference>
<keyword evidence="1" id="KW-0812">Transmembrane</keyword>
<dbReference type="EMBL" id="WHOD01000004">
    <property type="protein sequence ID" value="NOU91837.1"/>
    <property type="molecule type" value="Genomic_DNA"/>
</dbReference>
<dbReference type="SUPFAM" id="SSF55383">
    <property type="entry name" value="Copper amine oxidase, domain N"/>
    <property type="match status" value="1"/>
</dbReference>
<name>A0A972K0M0_9BACL</name>